<evidence type="ECO:0000256" key="4">
    <source>
        <dbReference type="ARBA" id="ARBA00022984"/>
    </source>
</evidence>
<dbReference type="SUPFAM" id="SSF63418">
    <property type="entry name" value="MurE/MurF N-terminal domain"/>
    <property type="match status" value="1"/>
</dbReference>
<dbReference type="Gene3D" id="3.40.1390.10">
    <property type="entry name" value="MurE/MurF, N-terminal domain"/>
    <property type="match status" value="1"/>
</dbReference>
<feature type="binding site" evidence="7">
    <location>
        <position position="186"/>
    </location>
    <ligand>
        <name>UDP-N-acetyl-alpha-D-muramoyl-L-alanyl-D-glutamate</name>
        <dbReference type="ChEBI" id="CHEBI:83900"/>
    </ligand>
</feature>
<evidence type="ECO:0000256" key="8">
    <source>
        <dbReference type="RuleBase" id="RU004135"/>
    </source>
</evidence>
<dbReference type="OrthoDB" id="9800958at2"/>
<comment type="function">
    <text evidence="7">Catalyzes the addition of meso-diaminopimelic acid to the nucleotide precursor UDP-N-acetylmuramoyl-L-alanyl-D-glutamate (UMAG) in the biosynthesis of bacterial cell-wall peptidoglycan.</text>
</comment>
<evidence type="ECO:0000259" key="9">
    <source>
        <dbReference type="Pfam" id="PF01225"/>
    </source>
</evidence>
<dbReference type="GO" id="GO:0009252">
    <property type="term" value="P:peptidoglycan biosynthetic process"/>
    <property type="evidence" value="ECO:0007669"/>
    <property type="project" value="UniProtKB-UniRule"/>
</dbReference>
<gene>
    <name evidence="7" type="primary">murE</name>
    <name evidence="12" type="ORF">SAMN04488090_2337</name>
</gene>
<dbReference type="GO" id="GO:0071555">
    <property type="term" value="P:cell wall organization"/>
    <property type="evidence" value="ECO:0007669"/>
    <property type="project" value="UniProtKB-KW"/>
</dbReference>
<feature type="binding site" evidence="7">
    <location>
        <position position="30"/>
    </location>
    <ligand>
        <name>UDP-N-acetyl-alpha-D-muramoyl-L-alanyl-D-glutamate</name>
        <dbReference type="ChEBI" id="CHEBI:83900"/>
    </ligand>
</feature>
<sequence length="484" mass="52820">MLLKDLLYKVSLEAVAGSTDQDIRSITFDSRRVEPGSLFIAIPGTQVDGHAFIPKAIESGASAILCETMPEVLQDGVTYIQTADAARAMGFAAANFHGQPSSKLQLVGVTGTNGKTTTVTLLFRLFRALGHRCGLISTVQNQIEDEVIPSTHTTPDSLSLNALLAQMVNRGCTHVFMEVSSHAVVQERIAGLQFAGGIFTNITHDHLDFHKTFDAYIKAKKGFFDQLPKQAFALVNVDDPRGRVMVQNTVARRETYSLETGASFRGRLLSDSIFGLEMEIDSQQVHFQLIGNFNAYNLLGVYGAACLLGEEPGEVLTQLSGLQPPPGRFEQVISPEHIVGIVDYAHTPDALKNVLETISELRQGNEQIITVVGCGGNRDATKRPEMAKIACQYADRVILTSDNPRNEDPLAILADMEKGIPAQTAAVVEILPDRHEAIRRAVLLAQSHDVILVAGKGHETYQEVKGVKNHFDDREELRLAFSGH</sequence>
<dbReference type="Proteomes" id="UP000198901">
    <property type="component" value="Unassembled WGS sequence"/>
</dbReference>
<feature type="binding site" evidence="7">
    <location>
        <position position="455"/>
    </location>
    <ligand>
        <name>meso-2,6-diaminopimelate</name>
        <dbReference type="ChEBI" id="CHEBI:57791"/>
    </ligand>
</feature>
<dbReference type="SUPFAM" id="SSF53244">
    <property type="entry name" value="MurD-like peptide ligases, peptide-binding domain"/>
    <property type="match status" value="1"/>
</dbReference>
<dbReference type="UniPathway" id="UPA00219"/>
<dbReference type="InterPro" id="IPR013221">
    <property type="entry name" value="Mur_ligase_cen"/>
</dbReference>
<feature type="binding site" evidence="7">
    <location>
        <position position="180"/>
    </location>
    <ligand>
        <name>UDP-N-acetyl-alpha-D-muramoyl-L-alanyl-D-glutamate</name>
        <dbReference type="ChEBI" id="CHEBI:83900"/>
    </ligand>
</feature>
<dbReference type="GO" id="GO:0005524">
    <property type="term" value="F:ATP binding"/>
    <property type="evidence" value="ECO:0007669"/>
    <property type="project" value="UniProtKB-UniRule"/>
</dbReference>
<dbReference type="InterPro" id="IPR036565">
    <property type="entry name" value="Mur-like_cat_sf"/>
</dbReference>
<dbReference type="GO" id="GO:0051301">
    <property type="term" value="P:cell division"/>
    <property type="evidence" value="ECO:0007669"/>
    <property type="project" value="UniProtKB-KW"/>
</dbReference>
<dbReference type="Gene3D" id="3.90.190.20">
    <property type="entry name" value="Mur ligase, C-terminal domain"/>
    <property type="match status" value="1"/>
</dbReference>
<accession>A0A1G9PV71</accession>
<keyword evidence="7" id="KW-0460">Magnesium</keyword>
<proteinExistence type="inferred from homology"/>
<dbReference type="NCBIfam" id="TIGR01085">
    <property type="entry name" value="murE"/>
    <property type="match status" value="1"/>
</dbReference>
<feature type="binding site" evidence="7">
    <location>
        <begin position="402"/>
        <end position="405"/>
    </location>
    <ligand>
        <name>meso-2,6-diaminopimelate</name>
        <dbReference type="ChEBI" id="CHEBI:57791"/>
    </ligand>
</feature>
<dbReference type="GO" id="GO:0008360">
    <property type="term" value="P:regulation of cell shape"/>
    <property type="evidence" value="ECO:0007669"/>
    <property type="project" value="UniProtKB-KW"/>
</dbReference>
<dbReference type="Pfam" id="PF02875">
    <property type="entry name" value="Mur_ligase_C"/>
    <property type="match status" value="1"/>
</dbReference>
<name>A0A1G9PV71_9BACT</name>
<comment type="pathway">
    <text evidence="7 8">Cell wall biogenesis; peptidoglycan biosynthesis.</text>
</comment>
<evidence type="ECO:0000313" key="13">
    <source>
        <dbReference type="Proteomes" id="UP000198901"/>
    </source>
</evidence>
<dbReference type="GO" id="GO:0005737">
    <property type="term" value="C:cytoplasm"/>
    <property type="evidence" value="ECO:0007669"/>
    <property type="project" value="UniProtKB-SubCell"/>
</dbReference>
<feature type="binding site" evidence="7">
    <location>
        <position position="459"/>
    </location>
    <ligand>
        <name>meso-2,6-diaminopimelate</name>
        <dbReference type="ChEBI" id="CHEBI:57791"/>
    </ligand>
</feature>
<dbReference type="Pfam" id="PF08245">
    <property type="entry name" value="Mur_ligase_M"/>
    <property type="match status" value="1"/>
</dbReference>
<comment type="caution">
    <text evidence="7">Lacks conserved residue(s) required for the propagation of feature annotation.</text>
</comment>
<comment type="PTM">
    <text evidence="7">Carboxylation is probably crucial for Mg(2+) binding and, consequently, for the gamma-phosphate positioning of ATP.</text>
</comment>
<evidence type="ECO:0000256" key="7">
    <source>
        <dbReference type="HAMAP-Rule" id="MF_00208"/>
    </source>
</evidence>
<keyword evidence="4 7" id="KW-0573">Peptidoglycan synthesis</keyword>
<feature type="binding site" evidence="7">
    <location>
        <position position="378"/>
    </location>
    <ligand>
        <name>meso-2,6-diaminopimelate</name>
        <dbReference type="ChEBI" id="CHEBI:57791"/>
    </ligand>
</feature>
<evidence type="ECO:0000256" key="3">
    <source>
        <dbReference type="ARBA" id="ARBA00022960"/>
    </source>
</evidence>
<reference evidence="12 13" key="1">
    <citation type="submission" date="2016-10" db="EMBL/GenBank/DDBJ databases">
        <authorList>
            <person name="de Groot N.N."/>
        </authorList>
    </citation>
    <scope>NUCLEOTIDE SEQUENCE [LARGE SCALE GENOMIC DNA]</scope>
    <source>
        <strain evidence="12 13">DSM 21668</strain>
    </source>
</reference>
<keyword evidence="6 7" id="KW-0961">Cell wall biogenesis/degradation</keyword>
<keyword evidence="7 12" id="KW-0436">Ligase</keyword>
<feature type="domain" description="Mur ligase N-terminal catalytic" evidence="9">
    <location>
        <begin position="23"/>
        <end position="96"/>
    </location>
</feature>
<dbReference type="GO" id="GO:0008765">
    <property type="term" value="F:UDP-N-acetylmuramoylalanyl-D-glutamate-2,6-diaminopimelate ligase activity"/>
    <property type="evidence" value="ECO:0007669"/>
    <property type="project" value="UniProtKB-UniRule"/>
</dbReference>
<comment type="subcellular location">
    <subcellularLocation>
        <location evidence="7 8">Cytoplasm</location>
    </subcellularLocation>
</comment>
<feature type="domain" description="Mur ligase central" evidence="11">
    <location>
        <begin position="109"/>
        <end position="304"/>
    </location>
</feature>
<protein>
    <recommendedName>
        <fullName evidence="7">UDP-N-acetylmuramoyl-L-alanyl-D-glutamate--2,6-diaminopimelate ligase</fullName>
        <ecNumber evidence="7">6.3.2.13</ecNumber>
    </recommendedName>
    <alternativeName>
        <fullName evidence="7">Meso-A2pm-adding enzyme</fullName>
    </alternativeName>
    <alternativeName>
        <fullName evidence="7">Meso-diaminopimelate-adding enzyme</fullName>
    </alternativeName>
    <alternativeName>
        <fullName evidence="7">UDP-MurNAc-L-Ala-D-Glu:meso-diaminopimelate ligase</fullName>
    </alternativeName>
    <alternativeName>
        <fullName evidence="7">UDP-MurNAc-tripeptide synthetase</fullName>
    </alternativeName>
    <alternativeName>
        <fullName evidence="7">UDP-N-acetylmuramyl-tripeptide synthetase</fullName>
    </alternativeName>
</protein>
<keyword evidence="7" id="KW-0963">Cytoplasm</keyword>
<dbReference type="GO" id="GO:0000287">
    <property type="term" value="F:magnesium ion binding"/>
    <property type="evidence" value="ECO:0007669"/>
    <property type="project" value="UniProtKB-UniRule"/>
</dbReference>
<evidence type="ECO:0000259" key="11">
    <source>
        <dbReference type="Pfam" id="PF08245"/>
    </source>
</evidence>
<dbReference type="InterPro" id="IPR004101">
    <property type="entry name" value="Mur_ligase_C"/>
</dbReference>
<comment type="cofactor">
    <cofactor evidence="7">
        <name>Mg(2+)</name>
        <dbReference type="ChEBI" id="CHEBI:18420"/>
    </cofactor>
</comment>
<dbReference type="PANTHER" id="PTHR23135:SF4">
    <property type="entry name" value="UDP-N-ACETYLMURAMOYL-L-ALANYL-D-GLUTAMATE--2,6-DIAMINOPIMELATE LIGASE MURE HOMOLOG, CHLOROPLASTIC"/>
    <property type="match status" value="1"/>
</dbReference>
<feature type="domain" description="Mur ligase C-terminal" evidence="10">
    <location>
        <begin position="327"/>
        <end position="457"/>
    </location>
</feature>
<evidence type="ECO:0000259" key="10">
    <source>
        <dbReference type="Pfam" id="PF02875"/>
    </source>
</evidence>
<dbReference type="InterPro" id="IPR005761">
    <property type="entry name" value="UDP-N-AcMur-Glu-dNH2Pim_ligase"/>
</dbReference>
<dbReference type="SUPFAM" id="SSF53623">
    <property type="entry name" value="MurD-like peptide ligases, catalytic domain"/>
    <property type="match status" value="1"/>
</dbReference>
<keyword evidence="5 7" id="KW-0131">Cell cycle</keyword>
<dbReference type="PANTHER" id="PTHR23135">
    <property type="entry name" value="MUR LIGASE FAMILY MEMBER"/>
    <property type="match status" value="1"/>
</dbReference>
<feature type="binding site" evidence="7">
    <location>
        <begin position="111"/>
        <end position="117"/>
    </location>
    <ligand>
        <name>ATP</name>
        <dbReference type="ChEBI" id="CHEBI:30616"/>
    </ligand>
</feature>
<comment type="similarity">
    <text evidence="1 7">Belongs to the MurCDEF family. MurE subfamily.</text>
</comment>
<dbReference type="InterPro" id="IPR035911">
    <property type="entry name" value="MurE/MurF_N"/>
</dbReference>
<feature type="binding site" evidence="7">
    <location>
        <position position="188"/>
    </location>
    <ligand>
        <name>UDP-N-acetyl-alpha-D-muramoyl-L-alanyl-D-glutamate</name>
        <dbReference type="ChEBI" id="CHEBI:83900"/>
    </ligand>
</feature>
<feature type="short sequence motif" description="Meso-diaminopimelate recognition motif" evidence="7">
    <location>
        <begin position="402"/>
        <end position="405"/>
    </location>
</feature>
<keyword evidence="3 7" id="KW-0133">Cell shape</keyword>
<evidence type="ECO:0000256" key="1">
    <source>
        <dbReference type="ARBA" id="ARBA00005898"/>
    </source>
</evidence>
<dbReference type="EMBL" id="FNGS01000004">
    <property type="protein sequence ID" value="SDM02660.1"/>
    <property type="molecule type" value="Genomic_DNA"/>
</dbReference>
<comment type="catalytic activity">
    <reaction evidence="7">
        <text>UDP-N-acetyl-alpha-D-muramoyl-L-alanyl-D-glutamate + meso-2,6-diaminopimelate + ATP = UDP-N-acetyl-alpha-D-muramoyl-L-alanyl-gamma-D-glutamyl-meso-2,6-diaminopimelate + ADP + phosphate + H(+)</text>
        <dbReference type="Rhea" id="RHEA:23676"/>
        <dbReference type="ChEBI" id="CHEBI:15378"/>
        <dbReference type="ChEBI" id="CHEBI:30616"/>
        <dbReference type="ChEBI" id="CHEBI:43474"/>
        <dbReference type="ChEBI" id="CHEBI:57791"/>
        <dbReference type="ChEBI" id="CHEBI:83900"/>
        <dbReference type="ChEBI" id="CHEBI:83905"/>
        <dbReference type="ChEBI" id="CHEBI:456216"/>
        <dbReference type="EC" id="6.3.2.13"/>
    </reaction>
</comment>
<dbReference type="Pfam" id="PF01225">
    <property type="entry name" value="Mur_ligase"/>
    <property type="match status" value="1"/>
</dbReference>
<feature type="binding site" evidence="7">
    <location>
        <begin position="153"/>
        <end position="154"/>
    </location>
    <ligand>
        <name>UDP-N-acetyl-alpha-D-muramoyl-L-alanyl-D-glutamate</name>
        <dbReference type="ChEBI" id="CHEBI:83900"/>
    </ligand>
</feature>
<dbReference type="STRING" id="563176.SAMN04488090_2337"/>
<dbReference type="EC" id="6.3.2.13" evidence="7"/>
<dbReference type="NCBIfam" id="NF001126">
    <property type="entry name" value="PRK00139.1-4"/>
    <property type="match status" value="1"/>
</dbReference>
<dbReference type="Gene3D" id="3.40.1190.10">
    <property type="entry name" value="Mur-like, catalytic domain"/>
    <property type="match status" value="1"/>
</dbReference>
<organism evidence="12 13">
    <name type="scientific">Siphonobacter aquaeclarae</name>
    <dbReference type="NCBI Taxonomy" id="563176"/>
    <lineage>
        <taxon>Bacteria</taxon>
        <taxon>Pseudomonadati</taxon>
        <taxon>Bacteroidota</taxon>
        <taxon>Cytophagia</taxon>
        <taxon>Cytophagales</taxon>
        <taxon>Cytophagaceae</taxon>
        <taxon>Siphonobacter</taxon>
    </lineage>
</organism>
<dbReference type="HAMAP" id="MF_00208">
    <property type="entry name" value="MurE"/>
    <property type="match status" value="1"/>
</dbReference>
<evidence type="ECO:0000256" key="2">
    <source>
        <dbReference type="ARBA" id="ARBA00022618"/>
    </source>
</evidence>
<keyword evidence="7" id="KW-0547">Nucleotide-binding</keyword>
<dbReference type="InterPro" id="IPR036615">
    <property type="entry name" value="Mur_ligase_C_dom_sf"/>
</dbReference>
<feature type="modified residue" description="N6-carboxylysine" evidence="7">
    <location>
        <position position="220"/>
    </location>
</feature>
<dbReference type="InterPro" id="IPR000713">
    <property type="entry name" value="Mur_ligase_N"/>
</dbReference>
<keyword evidence="7" id="KW-0067">ATP-binding</keyword>
<keyword evidence="13" id="KW-1185">Reference proteome</keyword>
<evidence type="ECO:0000256" key="5">
    <source>
        <dbReference type="ARBA" id="ARBA00023306"/>
    </source>
</evidence>
<dbReference type="AlphaFoldDB" id="A0A1G9PV71"/>
<dbReference type="RefSeq" id="WP_093202024.1">
    <property type="nucleotide sequence ID" value="NZ_FNGS01000004.1"/>
</dbReference>
<evidence type="ECO:0000256" key="6">
    <source>
        <dbReference type="ARBA" id="ARBA00023316"/>
    </source>
</evidence>
<evidence type="ECO:0000313" key="12">
    <source>
        <dbReference type="EMBL" id="SDM02660.1"/>
    </source>
</evidence>
<keyword evidence="2 7" id="KW-0132">Cell division</keyword>